<evidence type="ECO:0000313" key="1">
    <source>
        <dbReference type="EMBL" id="MBC8603165.1"/>
    </source>
</evidence>
<reference evidence="2 3" key="1">
    <citation type="submission" date="2018-07" db="EMBL/GenBank/DDBJ databases">
        <title>Parabacteroides acidifaciens nov. sp., isolated from human feces.</title>
        <authorList>
            <person name="Wang Y.J."/>
        </authorList>
    </citation>
    <scope>NUCLEOTIDE SEQUENCE [LARGE SCALE GENOMIC DNA]</scope>
    <source>
        <strain evidence="2 3">426-9</strain>
    </source>
</reference>
<accession>A0A3D8HC40</accession>
<dbReference type="RefSeq" id="WP_115500658.1">
    <property type="nucleotide sequence ID" value="NZ_JACRTI010000048.1"/>
</dbReference>
<evidence type="ECO:0000313" key="4">
    <source>
        <dbReference type="Proteomes" id="UP000629596"/>
    </source>
</evidence>
<organism evidence="2 3">
    <name type="scientific">Parabacteroides acidifaciens</name>
    <dbReference type="NCBI Taxonomy" id="2290935"/>
    <lineage>
        <taxon>Bacteria</taxon>
        <taxon>Pseudomonadati</taxon>
        <taxon>Bacteroidota</taxon>
        <taxon>Bacteroidia</taxon>
        <taxon>Bacteroidales</taxon>
        <taxon>Tannerellaceae</taxon>
        <taxon>Parabacteroides</taxon>
    </lineage>
</organism>
<dbReference type="Gene3D" id="1.10.3230.30">
    <property type="entry name" value="Phage gp6-like head-tail connector protein"/>
    <property type="match status" value="1"/>
</dbReference>
<dbReference type="EMBL" id="JACRTI010000048">
    <property type="protein sequence ID" value="MBC8603165.1"/>
    <property type="molecule type" value="Genomic_DNA"/>
</dbReference>
<dbReference type="NCBIfam" id="TIGR01560">
    <property type="entry name" value="put_DNA_pack"/>
    <property type="match status" value="1"/>
</dbReference>
<dbReference type="CDD" id="cd08054">
    <property type="entry name" value="gp6"/>
    <property type="match status" value="1"/>
</dbReference>
<comment type="caution">
    <text evidence="2">The sequence shown here is derived from an EMBL/GenBank/DDBJ whole genome shotgun (WGS) entry which is preliminary data.</text>
</comment>
<dbReference type="InterPro" id="IPR021146">
    <property type="entry name" value="Phage_gp6-like_head-tail"/>
</dbReference>
<proteinExistence type="predicted"/>
<dbReference type="InterPro" id="IPR006450">
    <property type="entry name" value="Phage_HK97_gp6-like"/>
</dbReference>
<evidence type="ECO:0000313" key="3">
    <source>
        <dbReference type="Proteomes" id="UP000256321"/>
    </source>
</evidence>
<dbReference type="Proteomes" id="UP000256321">
    <property type="component" value="Unassembled WGS sequence"/>
</dbReference>
<evidence type="ECO:0000313" key="2">
    <source>
        <dbReference type="EMBL" id="RDU48097.1"/>
    </source>
</evidence>
<sequence length="102" mass="11444">MIGDLNNSPVSLQELKEHLRIYHDLLDNNLTIMLLAAVGDVEKFAGIDFTVDFKEGVPYQIKAAILLTAGRLFENPTDGVDGLPTMAKNLIKDFRKWDKITK</sequence>
<dbReference type="AlphaFoldDB" id="A0A3D8HC40"/>
<reference evidence="1 4" key="2">
    <citation type="submission" date="2020-08" db="EMBL/GenBank/DDBJ databases">
        <title>Genome public.</title>
        <authorList>
            <person name="Liu C."/>
            <person name="Sun Q."/>
        </authorList>
    </citation>
    <scope>NUCLEOTIDE SEQUENCE [LARGE SCALE GENOMIC DNA]</scope>
    <source>
        <strain evidence="1 4">426_9</strain>
    </source>
</reference>
<gene>
    <name evidence="2" type="ORF">DWU89_16140</name>
    <name evidence="1" type="ORF">H8784_15750</name>
</gene>
<protein>
    <submittedName>
        <fullName evidence="2">Phage gp6-like head-tail connector protein</fullName>
    </submittedName>
</protein>
<dbReference type="Pfam" id="PF05135">
    <property type="entry name" value="Phage_connect_1"/>
    <property type="match status" value="1"/>
</dbReference>
<keyword evidence="4" id="KW-1185">Reference proteome</keyword>
<name>A0A3D8HC40_9BACT</name>
<dbReference type="Proteomes" id="UP000629596">
    <property type="component" value="Unassembled WGS sequence"/>
</dbReference>
<dbReference type="EMBL" id="QREV01000048">
    <property type="protein sequence ID" value="RDU48097.1"/>
    <property type="molecule type" value="Genomic_DNA"/>
</dbReference>